<feature type="transmembrane region" description="Helical" evidence="2">
    <location>
        <begin position="207"/>
        <end position="225"/>
    </location>
</feature>
<keyword evidence="4" id="KW-1185">Reference proteome</keyword>
<keyword evidence="2" id="KW-0812">Transmembrane</keyword>
<protein>
    <recommendedName>
        <fullName evidence="5">Variable surface protein</fullName>
    </recommendedName>
</protein>
<dbReference type="InterPro" id="IPR022139">
    <property type="entry name" value="Fam-L/Fam-M-like_plasmodium"/>
</dbReference>
<comment type="caution">
    <text evidence="3">The sequence shown here is derived from an EMBL/GenBank/DDBJ whole genome shotgun (WGS) entry which is preliminary data.</text>
</comment>
<dbReference type="EMBL" id="BDQF01000128">
    <property type="protein sequence ID" value="GAW84133.1"/>
    <property type="molecule type" value="Genomic_DNA"/>
</dbReference>
<evidence type="ECO:0008006" key="5">
    <source>
        <dbReference type="Google" id="ProtNLM"/>
    </source>
</evidence>
<keyword evidence="2" id="KW-1133">Transmembrane helix</keyword>
<gene>
    <name evidence="3" type="ORF">PGO_001270</name>
</gene>
<evidence type="ECO:0000313" key="3">
    <source>
        <dbReference type="EMBL" id="GAW84133.1"/>
    </source>
</evidence>
<dbReference type="Pfam" id="PF12420">
    <property type="entry name" value="DUF3671"/>
    <property type="match status" value="1"/>
</dbReference>
<keyword evidence="2" id="KW-0472">Membrane</keyword>
<reference evidence="4" key="1">
    <citation type="submission" date="2017-04" db="EMBL/GenBank/DDBJ databases">
        <title>Plasmodium gonderi genome.</title>
        <authorList>
            <person name="Arisue N."/>
            <person name="Honma H."/>
            <person name="Kawai S."/>
            <person name="Tougan T."/>
            <person name="Tanabe K."/>
            <person name="Horii T."/>
        </authorList>
    </citation>
    <scope>NUCLEOTIDE SEQUENCE [LARGE SCALE GENOMIC DNA]</scope>
    <source>
        <strain evidence="4">ATCC 30045</strain>
    </source>
</reference>
<name>A0A1Y1JUP7_PLAGO</name>
<evidence type="ECO:0000256" key="1">
    <source>
        <dbReference type="SAM" id="Coils"/>
    </source>
</evidence>
<organism evidence="3 4">
    <name type="scientific">Plasmodium gonderi</name>
    <dbReference type="NCBI Taxonomy" id="77519"/>
    <lineage>
        <taxon>Eukaryota</taxon>
        <taxon>Sar</taxon>
        <taxon>Alveolata</taxon>
        <taxon>Apicomplexa</taxon>
        <taxon>Aconoidasida</taxon>
        <taxon>Haemosporida</taxon>
        <taxon>Plasmodiidae</taxon>
        <taxon>Plasmodium</taxon>
        <taxon>Plasmodium (Plasmodium)</taxon>
    </lineage>
</organism>
<evidence type="ECO:0000313" key="4">
    <source>
        <dbReference type="Proteomes" id="UP000195521"/>
    </source>
</evidence>
<dbReference type="RefSeq" id="XP_028546722.1">
    <property type="nucleotide sequence ID" value="XM_028690921.1"/>
</dbReference>
<feature type="coiled-coil region" evidence="1">
    <location>
        <begin position="239"/>
        <end position="291"/>
    </location>
</feature>
<proteinExistence type="predicted"/>
<keyword evidence="1" id="KW-0175">Coiled coil</keyword>
<evidence type="ECO:0000256" key="2">
    <source>
        <dbReference type="SAM" id="Phobius"/>
    </source>
</evidence>
<sequence length="370" mass="43044">MYLYFLCSFKSIFCKCLSNVCILREPIIIRSDRLLAIQEIKGESNKVELENNLSSNVDDSKLKKSAINVSLNKNIKKVSNKNSKRRKSGYNRTYIVNKRLLKISYIYNYIKSIDYSIKDVVLGHSEKSDNHNFNEVITKKTIEKMLCKDYILINSTPLSAKLSNTLFSIFEDINNDIAIKSVHFALVIIFTHKYSNSTYGMNKSLDSLIFLTLMITCLSQILYTLGEYMIRNKYENIILEKKREIKEKYEIKANEKKEIKQKKKEDKAEKKKQKIEKLKDLETYINEYNDRYAKRIGLGKMDCYCEKKIFDAIDKIDKAGKNDNKKLKKKIHSKYGFCFVTTCLIPLLGVILPVLDKITGMKLNANLKVI</sequence>
<feature type="transmembrane region" description="Helical" evidence="2">
    <location>
        <begin position="335"/>
        <end position="355"/>
    </location>
</feature>
<dbReference type="AlphaFoldDB" id="A0A1Y1JUP7"/>
<dbReference type="GeneID" id="39744941"/>
<dbReference type="Proteomes" id="UP000195521">
    <property type="component" value="Unassembled WGS sequence"/>
</dbReference>
<accession>A0A1Y1JUP7</accession>